<dbReference type="InterPro" id="IPR016192">
    <property type="entry name" value="APOBEC/CMP_deaminase_Zn-bd"/>
</dbReference>
<comment type="catalytic activity">
    <reaction evidence="7 8">
        <text>adenosine(34) in tRNA + H2O + H(+) = inosine(34) in tRNA + NH4(+)</text>
        <dbReference type="Rhea" id="RHEA:43168"/>
        <dbReference type="Rhea" id="RHEA-COMP:10373"/>
        <dbReference type="Rhea" id="RHEA-COMP:10374"/>
        <dbReference type="ChEBI" id="CHEBI:15377"/>
        <dbReference type="ChEBI" id="CHEBI:15378"/>
        <dbReference type="ChEBI" id="CHEBI:28938"/>
        <dbReference type="ChEBI" id="CHEBI:74411"/>
        <dbReference type="ChEBI" id="CHEBI:82852"/>
        <dbReference type="EC" id="3.5.4.33"/>
    </reaction>
</comment>
<feature type="binding site" evidence="8">
    <location>
        <position position="88"/>
    </location>
    <ligand>
        <name>Zn(2+)</name>
        <dbReference type="ChEBI" id="CHEBI:29105"/>
        <note>catalytic</note>
    </ligand>
</feature>
<dbReference type="InterPro" id="IPR028883">
    <property type="entry name" value="tRNA_aden_deaminase"/>
</dbReference>
<dbReference type="CDD" id="cd01285">
    <property type="entry name" value="nucleoside_deaminase"/>
    <property type="match status" value="1"/>
</dbReference>
<feature type="domain" description="CMP/dCMP-type deaminase" evidence="9">
    <location>
        <begin position="7"/>
        <end position="117"/>
    </location>
</feature>
<comment type="function">
    <text evidence="8">Catalyzes the deamination of adenosine to inosine at the wobble position 34 of tRNA(Arg2).</text>
</comment>
<comment type="caution">
    <text evidence="10">The sequence shown here is derived from an EMBL/GenBank/DDBJ whole genome shotgun (WGS) entry which is preliminary data.</text>
</comment>
<name>A0A3D9L6T2_MARFU</name>
<dbReference type="PROSITE" id="PS00903">
    <property type="entry name" value="CYT_DCMP_DEAMINASES_1"/>
    <property type="match status" value="1"/>
</dbReference>
<keyword evidence="4 8" id="KW-0479">Metal-binding</keyword>
<dbReference type="Proteomes" id="UP000256779">
    <property type="component" value="Unassembled WGS sequence"/>
</dbReference>
<dbReference type="RefSeq" id="WP_115867896.1">
    <property type="nucleotide sequence ID" value="NZ_QREG01000007.1"/>
</dbReference>
<evidence type="ECO:0000259" key="9">
    <source>
        <dbReference type="PROSITE" id="PS51747"/>
    </source>
</evidence>
<evidence type="ECO:0000256" key="1">
    <source>
        <dbReference type="ARBA" id="ARBA00010669"/>
    </source>
</evidence>
<evidence type="ECO:0000256" key="8">
    <source>
        <dbReference type="HAMAP-Rule" id="MF_00972"/>
    </source>
</evidence>
<dbReference type="PANTHER" id="PTHR11079:SF202">
    <property type="entry name" value="TRNA-SPECIFIC ADENOSINE DEAMINASE"/>
    <property type="match status" value="1"/>
</dbReference>
<evidence type="ECO:0000256" key="7">
    <source>
        <dbReference type="ARBA" id="ARBA00048045"/>
    </source>
</evidence>
<evidence type="ECO:0000256" key="3">
    <source>
        <dbReference type="ARBA" id="ARBA00022694"/>
    </source>
</evidence>
<dbReference type="GO" id="GO:0008270">
    <property type="term" value="F:zinc ion binding"/>
    <property type="evidence" value="ECO:0007669"/>
    <property type="project" value="UniProtKB-UniRule"/>
</dbReference>
<keyword evidence="6 8" id="KW-0862">Zinc</keyword>
<feature type="binding site" evidence="8">
    <location>
        <position position="58"/>
    </location>
    <ligand>
        <name>Zn(2+)</name>
        <dbReference type="ChEBI" id="CHEBI:29105"/>
        <note>catalytic</note>
    </ligand>
</feature>
<dbReference type="EC" id="3.5.4.33" evidence="8"/>
<dbReference type="SUPFAM" id="SSF53927">
    <property type="entry name" value="Cytidine deaminase-like"/>
    <property type="match status" value="1"/>
</dbReference>
<comment type="cofactor">
    <cofactor evidence="8">
        <name>Zn(2+)</name>
        <dbReference type="ChEBI" id="CHEBI:29105"/>
    </cofactor>
    <text evidence="8">Binds 1 zinc ion per subunit.</text>
</comment>
<comment type="subunit">
    <text evidence="2 8">Homodimer.</text>
</comment>
<feature type="binding site" evidence="8">
    <location>
        <position position="91"/>
    </location>
    <ligand>
        <name>Zn(2+)</name>
        <dbReference type="ChEBI" id="CHEBI:29105"/>
        <note>catalytic</note>
    </ligand>
</feature>
<accession>A0A3D9L6T2</accession>
<keyword evidence="5 8" id="KW-0378">Hydrolase</keyword>
<keyword evidence="11" id="KW-1185">Reference proteome</keyword>
<proteinExistence type="inferred from homology"/>
<dbReference type="GO" id="GO:0052717">
    <property type="term" value="F:tRNA-specific adenosine-34 deaminase activity"/>
    <property type="evidence" value="ECO:0007669"/>
    <property type="project" value="UniProtKB-UniRule"/>
</dbReference>
<evidence type="ECO:0000256" key="4">
    <source>
        <dbReference type="ARBA" id="ARBA00022723"/>
    </source>
</evidence>
<dbReference type="PROSITE" id="PS51747">
    <property type="entry name" value="CYT_DCMP_DEAMINASES_2"/>
    <property type="match status" value="1"/>
</dbReference>
<dbReference type="PANTHER" id="PTHR11079">
    <property type="entry name" value="CYTOSINE DEAMINASE FAMILY MEMBER"/>
    <property type="match status" value="1"/>
</dbReference>
<evidence type="ECO:0000256" key="5">
    <source>
        <dbReference type="ARBA" id="ARBA00022801"/>
    </source>
</evidence>
<dbReference type="GO" id="GO:0002100">
    <property type="term" value="P:tRNA wobble adenosine to inosine editing"/>
    <property type="evidence" value="ECO:0007669"/>
    <property type="project" value="UniProtKB-UniRule"/>
</dbReference>
<feature type="active site" description="Proton donor" evidence="8">
    <location>
        <position position="60"/>
    </location>
</feature>
<dbReference type="InterPro" id="IPR002125">
    <property type="entry name" value="CMP_dCMP_dom"/>
</dbReference>
<organism evidence="10 11">
    <name type="scientific">Marinoscillum furvescens DSM 4134</name>
    <dbReference type="NCBI Taxonomy" id="1122208"/>
    <lineage>
        <taxon>Bacteria</taxon>
        <taxon>Pseudomonadati</taxon>
        <taxon>Bacteroidota</taxon>
        <taxon>Cytophagia</taxon>
        <taxon>Cytophagales</taxon>
        <taxon>Reichenbachiellaceae</taxon>
        <taxon>Marinoscillum</taxon>
    </lineage>
</organism>
<dbReference type="OrthoDB" id="9802676at2"/>
<comment type="similarity">
    <text evidence="1">Belongs to the cytidine and deoxycytidylate deaminase family. ADAT2 subfamily.</text>
</comment>
<dbReference type="Pfam" id="PF00383">
    <property type="entry name" value="dCMP_cyt_deam_1"/>
    <property type="match status" value="1"/>
</dbReference>
<evidence type="ECO:0000256" key="2">
    <source>
        <dbReference type="ARBA" id="ARBA00011738"/>
    </source>
</evidence>
<dbReference type="EMBL" id="QREG01000007">
    <property type="protein sequence ID" value="RED99878.1"/>
    <property type="molecule type" value="Genomic_DNA"/>
</dbReference>
<evidence type="ECO:0000313" key="11">
    <source>
        <dbReference type="Proteomes" id="UP000256779"/>
    </source>
</evidence>
<gene>
    <name evidence="8" type="primary">tadA</name>
    <name evidence="10" type="ORF">C7460_107162</name>
</gene>
<evidence type="ECO:0000256" key="6">
    <source>
        <dbReference type="ARBA" id="ARBA00022833"/>
    </source>
</evidence>
<dbReference type="AlphaFoldDB" id="A0A3D9L6T2"/>
<dbReference type="InterPro" id="IPR016193">
    <property type="entry name" value="Cytidine_deaminase-like"/>
</dbReference>
<sequence>MSELSIHSDEHYMKQALKEAEKAYEDREIPVGAVVVCNNRIIARAHNQVERLNDVTAHAEVLAITAAQNHLGSRYLDQCTLYVTLEPCCMCAGALYWSQIKKVYFGARDEKRGYQLLNPDIIHPQTEVHTGILAEESSELIKSFFRRMRRNNK</sequence>
<reference evidence="10 11" key="1">
    <citation type="submission" date="2018-07" db="EMBL/GenBank/DDBJ databases">
        <title>Genomic Encyclopedia of Type Strains, Phase IV (KMG-IV): sequencing the most valuable type-strain genomes for metagenomic binning, comparative biology and taxonomic classification.</title>
        <authorList>
            <person name="Goeker M."/>
        </authorList>
    </citation>
    <scope>NUCLEOTIDE SEQUENCE [LARGE SCALE GENOMIC DNA]</scope>
    <source>
        <strain evidence="10 11">DSM 4134</strain>
    </source>
</reference>
<protein>
    <recommendedName>
        <fullName evidence="8">tRNA-specific adenosine deaminase</fullName>
        <ecNumber evidence="8">3.5.4.33</ecNumber>
    </recommendedName>
</protein>
<dbReference type="Gene3D" id="3.40.140.10">
    <property type="entry name" value="Cytidine Deaminase, domain 2"/>
    <property type="match status" value="1"/>
</dbReference>
<dbReference type="HAMAP" id="MF_00972">
    <property type="entry name" value="tRNA_aden_deaminase"/>
    <property type="match status" value="1"/>
</dbReference>
<evidence type="ECO:0000313" key="10">
    <source>
        <dbReference type="EMBL" id="RED99878.1"/>
    </source>
</evidence>
<keyword evidence="3 8" id="KW-0819">tRNA processing</keyword>